<dbReference type="PANTHER" id="PTHR24074">
    <property type="entry name" value="CO-CHAPERONE PROTEIN DJLA"/>
    <property type="match status" value="1"/>
</dbReference>
<dbReference type="Gene3D" id="1.10.287.110">
    <property type="entry name" value="DnaJ domain"/>
    <property type="match status" value="1"/>
</dbReference>
<dbReference type="InterPro" id="IPR001623">
    <property type="entry name" value="DnaJ_domain"/>
</dbReference>
<dbReference type="OrthoDB" id="10250354at2759"/>
<dbReference type="PROSITE" id="PS50076">
    <property type="entry name" value="DNAJ_2"/>
    <property type="match status" value="1"/>
</dbReference>
<dbReference type="EMBL" id="MU007022">
    <property type="protein sequence ID" value="KAF2433208.1"/>
    <property type="molecule type" value="Genomic_DNA"/>
</dbReference>
<dbReference type="Pfam" id="PF00226">
    <property type="entry name" value="DnaJ"/>
    <property type="match status" value="1"/>
</dbReference>
<proteinExistence type="predicted"/>
<dbReference type="SMART" id="SM00271">
    <property type="entry name" value="DnaJ"/>
    <property type="match status" value="1"/>
</dbReference>
<dbReference type="AlphaFoldDB" id="A0A9P4U1Q0"/>
<evidence type="ECO:0000313" key="2">
    <source>
        <dbReference type="EMBL" id="KAF2433208.1"/>
    </source>
</evidence>
<keyword evidence="3" id="KW-1185">Reference proteome</keyword>
<dbReference type="SUPFAM" id="SSF46565">
    <property type="entry name" value="Chaperone J-domain"/>
    <property type="match status" value="1"/>
</dbReference>
<name>A0A9P4U1Q0_9PEZI</name>
<reference evidence="2" key="1">
    <citation type="journal article" date="2020" name="Stud. Mycol.">
        <title>101 Dothideomycetes genomes: a test case for predicting lifestyles and emergence of pathogens.</title>
        <authorList>
            <person name="Haridas S."/>
            <person name="Albert R."/>
            <person name="Binder M."/>
            <person name="Bloem J."/>
            <person name="Labutti K."/>
            <person name="Salamov A."/>
            <person name="Andreopoulos B."/>
            <person name="Baker S."/>
            <person name="Barry K."/>
            <person name="Bills G."/>
            <person name="Bluhm B."/>
            <person name="Cannon C."/>
            <person name="Castanera R."/>
            <person name="Culley D."/>
            <person name="Daum C."/>
            <person name="Ezra D."/>
            <person name="Gonzalez J."/>
            <person name="Henrissat B."/>
            <person name="Kuo A."/>
            <person name="Liang C."/>
            <person name="Lipzen A."/>
            <person name="Lutzoni F."/>
            <person name="Magnuson J."/>
            <person name="Mondo S."/>
            <person name="Nolan M."/>
            <person name="Ohm R."/>
            <person name="Pangilinan J."/>
            <person name="Park H.-J."/>
            <person name="Ramirez L."/>
            <person name="Alfaro M."/>
            <person name="Sun H."/>
            <person name="Tritt A."/>
            <person name="Yoshinaga Y."/>
            <person name="Zwiers L.-H."/>
            <person name="Turgeon B."/>
            <person name="Goodwin S."/>
            <person name="Spatafora J."/>
            <person name="Crous P."/>
            <person name="Grigoriev I."/>
        </authorList>
    </citation>
    <scope>NUCLEOTIDE SEQUENCE</scope>
    <source>
        <strain evidence="2">CBS 130266</strain>
    </source>
</reference>
<evidence type="ECO:0000259" key="1">
    <source>
        <dbReference type="PROSITE" id="PS50076"/>
    </source>
</evidence>
<evidence type="ECO:0000313" key="3">
    <source>
        <dbReference type="Proteomes" id="UP000800235"/>
    </source>
</evidence>
<dbReference type="PRINTS" id="PR00625">
    <property type="entry name" value="JDOMAIN"/>
</dbReference>
<feature type="non-terminal residue" evidence="2">
    <location>
        <position position="73"/>
    </location>
</feature>
<feature type="domain" description="J" evidence="1">
    <location>
        <begin position="8"/>
        <end position="73"/>
    </location>
</feature>
<dbReference type="InterPro" id="IPR036869">
    <property type="entry name" value="J_dom_sf"/>
</dbReference>
<gene>
    <name evidence="2" type="ORF">EJ08DRAFT_584382</name>
</gene>
<dbReference type="CDD" id="cd06257">
    <property type="entry name" value="DnaJ"/>
    <property type="match status" value="1"/>
</dbReference>
<dbReference type="InterPro" id="IPR050817">
    <property type="entry name" value="DjlA_DnaK_co-chaperone"/>
</dbReference>
<accession>A0A9P4U1Q0</accession>
<organism evidence="2 3">
    <name type="scientific">Tothia fuscella</name>
    <dbReference type="NCBI Taxonomy" id="1048955"/>
    <lineage>
        <taxon>Eukaryota</taxon>
        <taxon>Fungi</taxon>
        <taxon>Dikarya</taxon>
        <taxon>Ascomycota</taxon>
        <taxon>Pezizomycotina</taxon>
        <taxon>Dothideomycetes</taxon>
        <taxon>Pleosporomycetidae</taxon>
        <taxon>Venturiales</taxon>
        <taxon>Cylindrosympodiaceae</taxon>
        <taxon>Tothia</taxon>
    </lineage>
</organism>
<sequence>MDLPIPPDPYNALGLSKSATSAEIKKAYRQLALRLHPDKCTDETQKATNIDAFHKVQQAYDLVGDEDNRARYD</sequence>
<dbReference type="Proteomes" id="UP000800235">
    <property type="component" value="Unassembled WGS sequence"/>
</dbReference>
<keyword evidence="2" id="KW-0346">Stress response</keyword>
<comment type="caution">
    <text evidence="2">The sequence shown here is derived from an EMBL/GenBank/DDBJ whole genome shotgun (WGS) entry which is preliminary data.</text>
</comment>
<protein>
    <submittedName>
        <fullName evidence="2">Heat shock protein DnaJ</fullName>
    </submittedName>
</protein>